<evidence type="ECO:0000256" key="3">
    <source>
        <dbReference type="ARBA" id="ARBA00022478"/>
    </source>
</evidence>
<dbReference type="RefSeq" id="XP_044554537.1">
    <property type="nucleotide sequence ID" value="XM_044687015.1"/>
</dbReference>
<dbReference type="Proteomes" id="UP000816034">
    <property type="component" value="Unassembled WGS sequence"/>
</dbReference>
<dbReference type="InterPro" id="IPR034004">
    <property type="entry name" value="Zn_ribbon_RPA12_C"/>
</dbReference>
<name>A0AA88GX50_NAELO</name>
<dbReference type="GO" id="GO:0003899">
    <property type="term" value="F:DNA-directed RNA polymerase activity"/>
    <property type="evidence" value="ECO:0007669"/>
    <property type="project" value="InterPro"/>
</dbReference>
<sequence>MSTSSSSSTTTSSQQHSAHSHASSDIHFYASKMFCHECGTLLSFPTAPTVTDWACSCCGTRFNISDYDSVQFSFKMTIPRKSKIQELEERLKEEKSSGNEFSIINEPCPKCGHSQRKFFTMQLRSADEGQTVFYECLKCGFKERVNN</sequence>
<dbReference type="InterPro" id="IPR001222">
    <property type="entry name" value="Znf_TFIIS"/>
</dbReference>
<keyword evidence="6" id="KW-0862">Zinc</keyword>
<keyword evidence="7" id="KW-0539">Nucleus</keyword>
<evidence type="ECO:0000313" key="11">
    <source>
        <dbReference type="Proteomes" id="UP000816034"/>
    </source>
</evidence>
<organism evidence="10 11">
    <name type="scientific">Naegleria lovaniensis</name>
    <name type="common">Amoeba</name>
    <dbReference type="NCBI Taxonomy" id="51637"/>
    <lineage>
        <taxon>Eukaryota</taxon>
        <taxon>Discoba</taxon>
        <taxon>Heterolobosea</taxon>
        <taxon>Tetramitia</taxon>
        <taxon>Eutetramitia</taxon>
        <taxon>Vahlkampfiidae</taxon>
        <taxon>Naegleria</taxon>
    </lineage>
</organism>
<keyword evidence="5 8" id="KW-0863">Zinc-finger</keyword>
<dbReference type="AlphaFoldDB" id="A0AA88GX50"/>
<evidence type="ECO:0000256" key="4">
    <source>
        <dbReference type="ARBA" id="ARBA00022723"/>
    </source>
</evidence>
<dbReference type="PANTHER" id="PTHR11239:SF14">
    <property type="entry name" value="DNA-DIRECTED RNA POLYMERASE I SUBUNIT RPA12"/>
    <property type="match status" value="1"/>
</dbReference>
<proteinExistence type="predicted"/>
<evidence type="ECO:0000256" key="2">
    <source>
        <dbReference type="ARBA" id="ARBA00018784"/>
    </source>
</evidence>
<keyword evidence="11" id="KW-1185">Reference proteome</keyword>
<dbReference type="InterPro" id="IPR012164">
    <property type="entry name" value="Rpa12/Rpb9/Rpc10/TFS"/>
</dbReference>
<reference evidence="10 11" key="1">
    <citation type="journal article" date="2018" name="BMC Genomics">
        <title>The genome of Naegleria lovaniensis, the basis for a comparative approach to unravel pathogenicity factors of the human pathogenic amoeba N. fowleri.</title>
        <authorList>
            <person name="Liechti N."/>
            <person name="Schurch N."/>
            <person name="Bruggmann R."/>
            <person name="Wittwer M."/>
        </authorList>
    </citation>
    <scope>NUCLEOTIDE SEQUENCE [LARGE SCALE GENOMIC DNA]</scope>
    <source>
        <strain evidence="10 11">ATCC 30569</strain>
    </source>
</reference>
<evidence type="ECO:0000256" key="6">
    <source>
        <dbReference type="ARBA" id="ARBA00022833"/>
    </source>
</evidence>
<evidence type="ECO:0000313" key="10">
    <source>
        <dbReference type="EMBL" id="KAG2392643.1"/>
    </source>
</evidence>
<protein>
    <recommendedName>
        <fullName evidence="2">DNA-directed RNA polymerase I subunit RPA12</fullName>
    </recommendedName>
</protein>
<keyword evidence="3" id="KW-0804">Transcription</keyword>
<dbReference type="GO" id="GO:0005736">
    <property type="term" value="C:RNA polymerase I complex"/>
    <property type="evidence" value="ECO:0007669"/>
    <property type="project" value="TreeGrafter"/>
</dbReference>
<dbReference type="Pfam" id="PF01096">
    <property type="entry name" value="Zn_ribbon_TFIIS"/>
    <property type="match status" value="1"/>
</dbReference>
<dbReference type="Gene3D" id="2.20.25.10">
    <property type="match status" value="1"/>
</dbReference>
<dbReference type="CDD" id="cd10507">
    <property type="entry name" value="Zn-ribbon_RPA12"/>
    <property type="match status" value="1"/>
</dbReference>
<evidence type="ECO:0000256" key="5">
    <source>
        <dbReference type="ARBA" id="ARBA00022771"/>
    </source>
</evidence>
<dbReference type="PANTHER" id="PTHR11239">
    <property type="entry name" value="DNA-DIRECTED RNA POLYMERASE"/>
    <property type="match status" value="1"/>
</dbReference>
<dbReference type="GO" id="GO:0008270">
    <property type="term" value="F:zinc ion binding"/>
    <property type="evidence" value="ECO:0007669"/>
    <property type="project" value="UniProtKB-KW"/>
</dbReference>
<gene>
    <name evidence="10" type="ORF">C9374_011368</name>
</gene>
<accession>A0AA88GX50</accession>
<dbReference type="PROSITE" id="PS00466">
    <property type="entry name" value="ZF_TFIIS_1"/>
    <property type="match status" value="1"/>
</dbReference>
<dbReference type="GO" id="GO:0006363">
    <property type="term" value="P:termination of RNA polymerase I transcription"/>
    <property type="evidence" value="ECO:0007669"/>
    <property type="project" value="TreeGrafter"/>
</dbReference>
<keyword evidence="4" id="KW-0479">Metal-binding</keyword>
<evidence type="ECO:0000256" key="1">
    <source>
        <dbReference type="ARBA" id="ARBA00004604"/>
    </source>
</evidence>
<evidence type="ECO:0000256" key="7">
    <source>
        <dbReference type="ARBA" id="ARBA00023242"/>
    </source>
</evidence>
<comment type="caution">
    <text evidence="10">The sequence shown here is derived from an EMBL/GenBank/DDBJ whole genome shotgun (WGS) entry which is preliminary data.</text>
</comment>
<keyword evidence="3" id="KW-0240">DNA-directed RNA polymerase</keyword>
<comment type="subcellular location">
    <subcellularLocation>
        <location evidence="1">Nucleus</location>
        <location evidence="1">Nucleolus</location>
    </subcellularLocation>
</comment>
<evidence type="ECO:0000259" key="9">
    <source>
        <dbReference type="PROSITE" id="PS51133"/>
    </source>
</evidence>
<dbReference type="GeneID" id="68103822"/>
<evidence type="ECO:0000256" key="8">
    <source>
        <dbReference type="PROSITE-ProRule" id="PRU00472"/>
    </source>
</evidence>
<dbReference type="PROSITE" id="PS51133">
    <property type="entry name" value="ZF_TFIIS_2"/>
    <property type="match status" value="1"/>
</dbReference>
<feature type="domain" description="TFIIS-type" evidence="9">
    <location>
        <begin position="104"/>
        <end position="144"/>
    </location>
</feature>
<dbReference type="GO" id="GO:0003676">
    <property type="term" value="F:nucleic acid binding"/>
    <property type="evidence" value="ECO:0007669"/>
    <property type="project" value="InterPro"/>
</dbReference>
<dbReference type="EMBL" id="PYSW02000004">
    <property type="protein sequence ID" value="KAG2392643.1"/>
    <property type="molecule type" value="Genomic_DNA"/>
</dbReference>
<dbReference type="SUPFAM" id="SSF57783">
    <property type="entry name" value="Zinc beta-ribbon"/>
    <property type="match status" value="1"/>
</dbReference>
<dbReference type="SMART" id="SM00440">
    <property type="entry name" value="ZnF_C2C2"/>
    <property type="match status" value="1"/>
</dbReference>